<dbReference type="RefSeq" id="WP_141442973.1">
    <property type="nucleotide sequence ID" value="NZ_CP038231.1"/>
</dbReference>
<dbReference type="Proteomes" id="UP000318709">
    <property type="component" value="Chromosome"/>
</dbReference>
<gene>
    <name evidence="1" type="ORF">E3E12_02835</name>
</gene>
<protein>
    <submittedName>
        <fullName evidence="1">Uncharacterized protein</fullName>
    </submittedName>
</protein>
<keyword evidence="2" id="KW-1185">Reference proteome</keyword>
<dbReference type="EMBL" id="CP038231">
    <property type="protein sequence ID" value="QDH13312.1"/>
    <property type="molecule type" value="Genomic_DNA"/>
</dbReference>
<accession>A0A4Y6U7L1</accession>
<dbReference type="AlphaFoldDB" id="A0A4Y6U7L1"/>
<evidence type="ECO:0000313" key="1">
    <source>
        <dbReference type="EMBL" id="QDH13312.1"/>
    </source>
</evidence>
<reference evidence="1 2" key="1">
    <citation type="submission" date="2019-03" db="EMBL/GenBank/DDBJ databases">
        <title>The complete genome sequence of Swingsia_sp. F3b2 LMG30590(T).</title>
        <authorList>
            <person name="Chua K.-O."/>
            <person name="Chan K.-G."/>
            <person name="See-Too W.-S."/>
        </authorList>
    </citation>
    <scope>NUCLEOTIDE SEQUENCE [LARGE SCALE GENOMIC DNA]</scope>
    <source>
        <strain evidence="1 2">F3b2</strain>
    </source>
</reference>
<proteinExistence type="predicted"/>
<dbReference type="KEGG" id="swf:E3E12_02835"/>
<evidence type="ECO:0000313" key="2">
    <source>
        <dbReference type="Proteomes" id="UP000318709"/>
    </source>
</evidence>
<name>A0A4Y6U7L1_9PROT</name>
<sequence>MAPAGANPSAPFQRSFYTQLPGPASVQLAALVAQPASLPDIQTAQPAPDWRVSACRFRRLGCPPQQGCG</sequence>
<organism evidence="1 2">
    <name type="scientific">Formicincola oecophyllae</name>
    <dbReference type="NCBI Taxonomy" id="2558361"/>
    <lineage>
        <taxon>Bacteria</taxon>
        <taxon>Pseudomonadati</taxon>
        <taxon>Pseudomonadota</taxon>
        <taxon>Alphaproteobacteria</taxon>
        <taxon>Acetobacterales</taxon>
        <taxon>Acetobacteraceae</taxon>
        <taxon>Formicincola</taxon>
    </lineage>
</organism>